<dbReference type="InterPro" id="IPR002831">
    <property type="entry name" value="Tscrpt_reg_TrmB_N"/>
</dbReference>
<evidence type="ECO:0000313" key="2">
    <source>
        <dbReference type="EMBL" id="OGG71782.1"/>
    </source>
</evidence>
<dbReference type="Proteomes" id="UP000179115">
    <property type="component" value="Unassembled WGS sequence"/>
</dbReference>
<dbReference type="InterPro" id="IPR036388">
    <property type="entry name" value="WH-like_DNA-bd_sf"/>
</dbReference>
<evidence type="ECO:0000259" key="1">
    <source>
        <dbReference type="Pfam" id="PF01978"/>
    </source>
</evidence>
<name>A0A1F6EEY5_9BACT</name>
<dbReference type="InterPro" id="IPR051797">
    <property type="entry name" value="TrmB-like"/>
</dbReference>
<protein>
    <recommendedName>
        <fullName evidence="1">Transcription regulator TrmB N-terminal domain-containing protein</fullName>
    </recommendedName>
</protein>
<organism evidence="2 3">
    <name type="scientific">Candidatus Kaiserbacteria bacterium RIFCSPLOWO2_01_FULL_51_21</name>
    <dbReference type="NCBI Taxonomy" id="1798508"/>
    <lineage>
        <taxon>Bacteria</taxon>
        <taxon>Candidatus Kaiseribacteriota</taxon>
    </lineage>
</organism>
<proteinExistence type="predicted"/>
<gene>
    <name evidence="2" type="ORF">A3A35_02580</name>
</gene>
<sequence>MSAPTNNLLIKTLTDFGLSEKEAKMYLALLELEVATVNEAARTAGVNRSSAYVVLESLKKQGFVNMSGDKKIQQYVAASPEILLKVAEDSVKKHAGVLDDIKITVPELKALHKDTKHRPKVQMFEGKQGVWKAYFDPLITEKVSDLRVFADAARIFKHLPDFQKQDSERGRRGIMMYAINPATKELFELMKHEQPHPPSEIALIPPEKYQFSSDMCIYGNKVVFVSPVEEFGIVIESKEIADMLRNSFDLAWEEAKRLNAQIFKKLKKKK</sequence>
<reference evidence="2 3" key="1">
    <citation type="journal article" date="2016" name="Nat. Commun.">
        <title>Thousands of microbial genomes shed light on interconnected biogeochemical processes in an aquifer system.</title>
        <authorList>
            <person name="Anantharaman K."/>
            <person name="Brown C.T."/>
            <person name="Hug L.A."/>
            <person name="Sharon I."/>
            <person name="Castelle C.J."/>
            <person name="Probst A.J."/>
            <person name="Thomas B.C."/>
            <person name="Singh A."/>
            <person name="Wilkins M.J."/>
            <person name="Karaoz U."/>
            <person name="Brodie E.L."/>
            <person name="Williams K.H."/>
            <person name="Hubbard S.S."/>
            <person name="Banfield J.F."/>
        </authorList>
    </citation>
    <scope>NUCLEOTIDE SEQUENCE [LARGE SCALE GENOMIC DNA]</scope>
</reference>
<dbReference type="PANTHER" id="PTHR34293">
    <property type="entry name" value="HTH-TYPE TRANSCRIPTIONAL REGULATOR TRMBL2"/>
    <property type="match status" value="1"/>
</dbReference>
<dbReference type="STRING" id="1798508.A3A35_02580"/>
<feature type="domain" description="Transcription regulator TrmB N-terminal" evidence="1">
    <location>
        <begin position="13"/>
        <end position="81"/>
    </location>
</feature>
<dbReference type="Pfam" id="PF01978">
    <property type="entry name" value="TrmB"/>
    <property type="match status" value="1"/>
</dbReference>
<dbReference type="InterPro" id="IPR036390">
    <property type="entry name" value="WH_DNA-bd_sf"/>
</dbReference>
<dbReference type="Gene3D" id="1.10.10.10">
    <property type="entry name" value="Winged helix-like DNA-binding domain superfamily/Winged helix DNA-binding domain"/>
    <property type="match status" value="1"/>
</dbReference>
<accession>A0A1F6EEY5</accession>
<dbReference type="SUPFAM" id="SSF46785">
    <property type="entry name" value="Winged helix' DNA-binding domain"/>
    <property type="match status" value="1"/>
</dbReference>
<evidence type="ECO:0000313" key="3">
    <source>
        <dbReference type="Proteomes" id="UP000179115"/>
    </source>
</evidence>
<comment type="caution">
    <text evidence="2">The sequence shown here is derived from an EMBL/GenBank/DDBJ whole genome shotgun (WGS) entry which is preliminary data.</text>
</comment>
<dbReference type="EMBL" id="MFLV01000009">
    <property type="protein sequence ID" value="OGG71782.1"/>
    <property type="molecule type" value="Genomic_DNA"/>
</dbReference>
<dbReference type="PANTHER" id="PTHR34293:SF1">
    <property type="entry name" value="HTH-TYPE TRANSCRIPTIONAL REGULATOR TRMBL2"/>
    <property type="match status" value="1"/>
</dbReference>
<dbReference type="AlphaFoldDB" id="A0A1F6EEY5"/>